<dbReference type="KEGG" id="fpl:Ferp_2267"/>
<reference evidence="3" key="1">
    <citation type="submission" date="2010-02" db="EMBL/GenBank/DDBJ databases">
        <title>Complete sequence of Ferroglobus placidus DSM 10642.</title>
        <authorList>
            <consortium name="US DOE Joint Genome Institute"/>
            <person name="Lucas S."/>
            <person name="Copeland A."/>
            <person name="Lapidus A."/>
            <person name="Cheng J.-F."/>
            <person name="Bruce D."/>
            <person name="Goodwin L."/>
            <person name="Pitluck S."/>
            <person name="Saunders E."/>
            <person name="Brettin T."/>
            <person name="Detter J.C."/>
            <person name="Han C."/>
            <person name="Tapia R."/>
            <person name="Larimer F."/>
            <person name="Land M."/>
            <person name="Hauser L."/>
            <person name="Kyrpides N."/>
            <person name="Ivanova N."/>
            <person name="Holmes D."/>
            <person name="Lovley D."/>
            <person name="Kyrpides N."/>
            <person name="Anderson I.J."/>
            <person name="Woyke T."/>
        </authorList>
    </citation>
    <scope>NUCLEOTIDE SEQUENCE [LARGE SCALE GENOMIC DNA]</scope>
    <source>
        <strain evidence="3">DSM 10642 / AEDII12DO</strain>
    </source>
</reference>
<dbReference type="InterPro" id="IPR015419">
    <property type="entry name" value="CTAG/Pcc1"/>
</dbReference>
<protein>
    <recommendedName>
        <fullName evidence="4">Transcription factor Pcc1</fullName>
    </recommendedName>
</protein>
<keyword evidence="3" id="KW-1185">Reference proteome</keyword>
<proteinExistence type="inferred from homology"/>
<dbReference type="PaxDb" id="589924-Ferp_2267"/>
<sequence>MEAKLTVEGDEVELIYKAISVDKIEERRSRAKVYLSNGRLVLEVEAKDLSALRAMLNMYLRQIKVCTDICGVLR</sequence>
<dbReference type="OrthoDB" id="8982at2157"/>
<dbReference type="STRING" id="589924.Ferp_2267"/>
<dbReference type="GeneID" id="8779806"/>
<name>D3S1C7_FERPA</name>
<gene>
    <name evidence="2" type="ordered locus">Ferp_2267</name>
</gene>
<dbReference type="Proteomes" id="UP000002613">
    <property type="component" value="Chromosome"/>
</dbReference>
<dbReference type="Pfam" id="PF09341">
    <property type="entry name" value="Pcc1"/>
    <property type="match status" value="1"/>
</dbReference>
<dbReference type="AlphaFoldDB" id="D3S1C7"/>
<reference evidence="2 3" key="2">
    <citation type="journal article" date="2011" name="Stand. Genomic Sci.">
        <title>Complete genome sequence of Ferroglobus placidus AEDII12DO.</title>
        <authorList>
            <person name="Anderson I."/>
            <person name="Risso C."/>
            <person name="Holmes D."/>
            <person name="Lucas S."/>
            <person name="Copeland A."/>
            <person name="Lapidus A."/>
            <person name="Cheng J.F."/>
            <person name="Bruce D."/>
            <person name="Goodwin L."/>
            <person name="Pitluck S."/>
            <person name="Saunders E."/>
            <person name="Brettin T."/>
            <person name="Detter J.C."/>
            <person name="Han C."/>
            <person name="Tapia R."/>
            <person name="Larimer F."/>
            <person name="Land M."/>
            <person name="Hauser L."/>
            <person name="Woyke T."/>
            <person name="Lovley D."/>
            <person name="Kyrpides N."/>
            <person name="Ivanova N."/>
        </authorList>
    </citation>
    <scope>NUCLEOTIDE SEQUENCE [LARGE SCALE GENOMIC DNA]</scope>
    <source>
        <strain evidence="3">DSM 10642 / AEDII12DO</strain>
    </source>
</reference>
<dbReference type="Gene3D" id="3.30.310.50">
    <property type="entry name" value="Alpha-D-phosphohexomutase, C-terminal domain"/>
    <property type="match status" value="1"/>
</dbReference>
<evidence type="ECO:0000313" key="2">
    <source>
        <dbReference type="EMBL" id="ADC66391.1"/>
    </source>
</evidence>
<dbReference type="RefSeq" id="WP_012966729.1">
    <property type="nucleotide sequence ID" value="NC_013849.1"/>
</dbReference>
<comment type="similarity">
    <text evidence="1">Belongs to the CTAG/PCC1 family.</text>
</comment>
<organism evidence="2 3">
    <name type="scientific">Ferroglobus placidus (strain DSM 10642 / AEDII12DO)</name>
    <dbReference type="NCBI Taxonomy" id="589924"/>
    <lineage>
        <taxon>Archaea</taxon>
        <taxon>Methanobacteriati</taxon>
        <taxon>Methanobacteriota</taxon>
        <taxon>Archaeoglobi</taxon>
        <taxon>Archaeoglobales</taxon>
        <taxon>Archaeoglobaceae</taxon>
        <taxon>Ferroglobus</taxon>
    </lineage>
</organism>
<dbReference type="NCBIfam" id="NF011470">
    <property type="entry name" value="PRK14887.1"/>
    <property type="match status" value="1"/>
</dbReference>
<dbReference type="EMBL" id="CP001899">
    <property type="protein sequence ID" value="ADC66391.1"/>
    <property type="molecule type" value="Genomic_DNA"/>
</dbReference>
<dbReference type="eggNOG" id="arCOG04414">
    <property type="taxonomic scope" value="Archaea"/>
</dbReference>
<evidence type="ECO:0000256" key="1">
    <source>
        <dbReference type="ARBA" id="ARBA00007073"/>
    </source>
</evidence>
<dbReference type="HOGENOM" id="CLU_170076_2_1_2"/>
<evidence type="ECO:0008006" key="4">
    <source>
        <dbReference type="Google" id="ProtNLM"/>
    </source>
</evidence>
<evidence type="ECO:0000313" key="3">
    <source>
        <dbReference type="Proteomes" id="UP000002613"/>
    </source>
</evidence>
<accession>D3S1C7</accession>